<evidence type="ECO:0000313" key="3">
    <source>
        <dbReference type="Proteomes" id="UP001500967"/>
    </source>
</evidence>
<gene>
    <name evidence="2" type="ORF">GCM10009539_03600</name>
</gene>
<protein>
    <submittedName>
        <fullName evidence="2">Uncharacterized protein</fullName>
    </submittedName>
</protein>
<proteinExistence type="predicted"/>
<dbReference type="EMBL" id="BAAAGX010000002">
    <property type="protein sequence ID" value="GAA0221653.1"/>
    <property type="molecule type" value="Genomic_DNA"/>
</dbReference>
<name>A0ABN0TH98_9ACTN</name>
<comment type="caution">
    <text evidence="2">The sequence shown here is derived from an EMBL/GenBank/DDBJ whole genome shotgun (WGS) entry which is preliminary data.</text>
</comment>
<evidence type="ECO:0000313" key="2">
    <source>
        <dbReference type="EMBL" id="GAA0221653.1"/>
    </source>
</evidence>
<sequence>MSGTGRILTAGPAGGVPSSRMEFDLDPPHGVGSLRLGMGVDGTRAALSVFGEVSGSLATGLWVHRRGGVSINPGFSPSGRLDAIELHGSPEQEFDVVRYRDVDVFGLPALDVAERLRRHTTVRVEPDDEACFTAPDLVLAFWRPFAADDDPEDWPGYHVNSVLLAAPGYYDTPAEAARRQAAADLR</sequence>
<organism evidence="2 3">
    <name type="scientific">Cryptosporangium japonicum</name>
    <dbReference type="NCBI Taxonomy" id="80872"/>
    <lineage>
        <taxon>Bacteria</taxon>
        <taxon>Bacillati</taxon>
        <taxon>Actinomycetota</taxon>
        <taxon>Actinomycetes</taxon>
        <taxon>Cryptosporangiales</taxon>
        <taxon>Cryptosporangiaceae</taxon>
        <taxon>Cryptosporangium</taxon>
    </lineage>
</organism>
<dbReference type="Proteomes" id="UP001500967">
    <property type="component" value="Unassembled WGS sequence"/>
</dbReference>
<accession>A0ABN0TH98</accession>
<reference evidence="2 3" key="1">
    <citation type="journal article" date="2019" name="Int. J. Syst. Evol. Microbiol.">
        <title>The Global Catalogue of Microorganisms (GCM) 10K type strain sequencing project: providing services to taxonomists for standard genome sequencing and annotation.</title>
        <authorList>
            <consortium name="The Broad Institute Genomics Platform"/>
            <consortium name="The Broad Institute Genome Sequencing Center for Infectious Disease"/>
            <person name="Wu L."/>
            <person name="Ma J."/>
        </authorList>
    </citation>
    <scope>NUCLEOTIDE SEQUENCE [LARGE SCALE GENOMIC DNA]</scope>
    <source>
        <strain evidence="2 3">JCM 10425</strain>
    </source>
</reference>
<keyword evidence="3" id="KW-1185">Reference proteome</keyword>
<evidence type="ECO:0000256" key="1">
    <source>
        <dbReference type="SAM" id="MobiDB-lite"/>
    </source>
</evidence>
<feature type="region of interest" description="Disordered" evidence="1">
    <location>
        <begin position="1"/>
        <end position="20"/>
    </location>
</feature>